<evidence type="ECO:0000313" key="4">
    <source>
        <dbReference type="Proteomes" id="UP000431744"/>
    </source>
</evidence>
<dbReference type="RefSeq" id="WP_158027916.1">
    <property type="nucleotide sequence ID" value="NZ_BMHG01000001.1"/>
</dbReference>
<keyword evidence="2" id="KW-0472">Membrane</keyword>
<proteinExistence type="predicted"/>
<organism evidence="3 4">
    <name type="scientific">Pseudoclavibacter endophyticus</name>
    <dbReference type="NCBI Taxonomy" id="1778590"/>
    <lineage>
        <taxon>Bacteria</taxon>
        <taxon>Bacillati</taxon>
        <taxon>Actinomycetota</taxon>
        <taxon>Actinomycetes</taxon>
        <taxon>Micrococcales</taxon>
        <taxon>Microbacteriaceae</taxon>
        <taxon>Pseudoclavibacter</taxon>
    </lineage>
</organism>
<reference evidence="3 4" key="1">
    <citation type="submission" date="2019-09" db="EMBL/GenBank/DDBJ databases">
        <title>Phylogeny of genus Pseudoclavibacter and closely related genus.</title>
        <authorList>
            <person name="Li Y."/>
        </authorList>
    </citation>
    <scope>NUCLEOTIDE SEQUENCE [LARGE SCALE GENOMIC DNA]</scope>
    <source>
        <strain evidence="3 4">EGI 60007</strain>
    </source>
</reference>
<dbReference type="Proteomes" id="UP000431744">
    <property type="component" value="Unassembled WGS sequence"/>
</dbReference>
<evidence type="ECO:0000256" key="2">
    <source>
        <dbReference type="SAM" id="Phobius"/>
    </source>
</evidence>
<feature type="region of interest" description="Disordered" evidence="1">
    <location>
        <begin position="1"/>
        <end position="122"/>
    </location>
</feature>
<feature type="compositionally biased region" description="Low complexity" evidence="1">
    <location>
        <begin position="53"/>
        <end position="104"/>
    </location>
</feature>
<keyword evidence="2" id="KW-0812">Transmembrane</keyword>
<gene>
    <name evidence="3" type="ORF">F8O04_03375</name>
</gene>
<dbReference type="AlphaFoldDB" id="A0A6H9WKJ4"/>
<accession>A0A6H9WKJ4</accession>
<keyword evidence="2" id="KW-1133">Transmembrane helix</keyword>
<feature type="compositionally biased region" description="Low complexity" evidence="1">
    <location>
        <begin position="12"/>
        <end position="24"/>
    </location>
</feature>
<evidence type="ECO:0000256" key="1">
    <source>
        <dbReference type="SAM" id="MobiDB-lite"/>
    </source>
</evidence>
<feature type="transmembrane region" description="Helical" evidence="2">
    <location>
        <begin position="128"/>
        <end position="154"/>
    </location>
</feature>
<protein>
    <submittedName>
        <fullName evidence="3">Uncharacterized protein</fullName>
    </submittedName>
</protein>
<sequence length="156" mass="14918">MTDRHGRDPEAGAETAPATPGIPALPNVELPPINRAPADRTTAGYLAATPGFADAPAGREAPAGGSAGPAPEDGGEAPQAGRAAPGAGDAAPEADAAAQGAEGAPPAPADGGDDPTEASGTRRRARTLWITLGVAVVLAAAATWFGLAGGFGVLGG</sequence>
<comment type="caution">
    <text evidence="3">The sequence shown here is derived from an EMBL/GenBank/DDBJ whole genome shotgun (WGS) entry which is preliminary data.</text>
</comment>
<feature type="compositionally biased region" description="Basic and acidic residues" evidence="1">
    <location>
        <begin position="1"/>
        <end position="10"/>
    </location>
</feature>
<evidence type="ECO:0000313" key="3">
    <source>
        <dbReference type="EMBL" id="KAB1649326.1"/>
    </source>
</evidence>
<name>A0A6H9WKJ4_9MICO</name>
<dbReference type="EMBL" id="WBJY01000001">
    <property type="protein sequence ID" value="KAB1649326.1"/>
    <property type="molecule type" value="Genomic_DNA"/>
</dbReference>
<keyword evidence="4" id="KW-1185">Reference proteome</keyword>